<feature type="compositionally biased region" description="Low complexity" evidence="2">
    <location>
        <begin position="527"/>
        <end position="538"/>
    </location>
</feature>
<feature type="compositionally biased region" description="Pro residues" evidence="2">
    <location>
        <begin position="1"/>
        <end position="12"/>
    </location>
</feature>
<dbReference type="OMA" id="MLKSTYT"/>
<dbReference type="EMBL" id="KQ474078">
    <property type="protein sequence ID" value="KPV75102.1"/>
    <property type="molecule type" value="Genomic_DNA"/>
</dbReference>
<feature type="compositionally biased region" description="Pro residues" evidence="2">
    <location>
        <begin position="54"/>
        <end position="85"/>
    </location>
</feature>
<dbReference type="STRING" id="578459.A0A194S3D7"/>
<dbReference type="PROSITE" id="PS50020">
    <property type="entry name" value="WW_DOMAIN_2"/>
    <property type="match status" value="2"/>
</dbReference>
<evidence type="ECO:0000313" key="5">
    <source>
        <dbReference type="EMBL" id="KPV75102.1"/>
    </source>
</evidence>
<dbReference type="Gene3D" id="2.20.70.10">
    <property type="match status" value="2"/>
</dbReference>
<dbReference type="PROSITE" id="PS51676">
    <property type="entry name" value="FF"/>
    <property type="match status" value="1"/>
</dbReference>
<dbReference type="Proteomes" id="UP000053890">
    <property type="component" value="Unassembled WGS sequence"/>
</dbReference>
<reference evidence="5 6" key="1">
    <citation type="journal article" date="2015" name="Front. Microbiol.">
        <title>Genome sequence of the plant growth promoting endophytic yeast Rhodotorula graminis WP1.</title>
        <authorList>
            <person name="Firrincieli A."/>
            <person name="Otillar R."/>
            <person name="Salamov A."/>
            <person name="Schmutz J."/>
            <person name="Khan Z."/>
            <person name="Redman R.S."/>
            <person name="Fleck N.D."/>
            <person name="Lindquist E."/>
            <person name="Grigoriev I.V."/>
            <person name="Doty S.L."/>
        </authorList>
    </citation>
    <scope>NUCLEOTIDE SEQUENCE [LARGE SCALE GENOMIC DNA]</scope>
    <source>
        <strain evidence="5 6">WP1</strain>
    </source>
</reference>
<feature type="region of interest" description="Disordered" evidence="2">
    <location>
        <begin position="520"/>
        <end position="575"/>
    </location>
</feature>
<dbReference type="PANTHER" id="PTHR15377:SF3">
    <property type="entry name" value="WW DOMAIN-CONTAINING PROTEIN"/>
    <property type="match status" value="1"/>
</dbReference>
<feature type="compositionally biased region" description="Basic and acidic residues" evidence="2">
    <location>
        <begin position="101"/>
        <end position="114"/>
    </location>
</feature>
<dbReference type="GO" id="GO:0070063">
    <property type="term" value="F:RNA polymerase binding"/>
    <property type="evidence" value="ECO:0007669"/>
    <property type="project" value="InterPro"/>
</dbReference>
<dbReference type="CDD" id="cd00201">
    <property type="entry name" value="WW"/>
    <property type="match status" value="2"/>
</dbReference>
<dbReference type="RefSeq" id="XP_018271151.1">
    <property type="nucleotide sequence ID" value="XM_018416687.1"/>
</dbReference>
<dbReference type="Gene3D" id="1.10.10.440">
    <property type="entry name" value="FF domain"/>
    <property type="match status" value="5"/>
</dbReference>
<dbReference type="SUPFAM" id="SSF51045">
    <property type="entry name" value="WW domain"/>
    <property type="match status" value="2"/>
</dbReference>
<feature type="region of interest" description="Disordered" evidence="2">
    <location>
        <begin position="726"/>
        <end position="746"/>
    </location>
</feature>
<organism evidence="5 6">
    <name type="scientific">Rhodotorula graminis (strain WP1)</name>
    <dbReference type="NCBI Taxonomy" id="578459"/>
    <lineage>
        <taxon>Eukaryota</taxon>
        <taxon>Fungi</taxon>
        <taxon>Dikarya</taxon>
        <taxon>Basidiomycota</taxon>
        <taxon>Pucciniomycotina</taxon>
        <taxon>Microbotryomycetes</taxon>
        <taxon>Sporidiobolales</taxon>
        <taxon>Sporidiobolaceae</taxon>
        <taxon>Rhodotorula</taxon>
    </lineage>
</organism>
<feature type="compositionally biased region" description="Low complexity" evidence="2">
    <location>
        <begin position="238"/>
        <end position="256"/>
    </location>
</feature>
<feature type="compositionally biased region" description="Basic and acidic residues" evidence="2">
    <location>
        <begin position="539"/>
        <end position="567"/>
    </location>
</feature>
<dbReference type="Pfam" id="PF01846">
    <property type="entry name" value="FF"/>
    <property type="match status" value="4"/>
</dbReference>
<accession>A0A194S3D7</accession>
<feature type="domain" description="WW" evidence="3">
    <location>
        <begin position="118"/>
        <end position="147"/>
    </location>
</feature>
<feature type="compositionally biased region" description="Basic and acidic residues" evidence="2">
    <location>
        <begin position="153"/>
        <end position="177"/>
    </location>
</feature>
<evidence type="ECO:0000256" key="2">
    <source>
        <dbReference type="SAM" id="MobiDB-lite"/>
    </source>
</evidence>
<dbReference type="SMART" id="SM00456">
    <property type="entry name" value="WW"/>
    <property type="match status" value="2"/>
</dbReference>
<feature type="region of interest" description="Disordered" evidence="2">
    <location>
        <begin position="1"/>
        <end position="30"/>
    </location>
</feature>
<dbReference type="SUPFAM" id="SSF81698">
    <property type="entry name" value="FF domain"/>
    <property type="match status" value="4"/>
</dbReference>
<dbReference type="PROSITE" id="PS01159">
    <property type="entry name" value="WW_DOMAIN_1"/>
    <property type="match status" value="1"/>
</dbReference>
<evidence type="ECO:0000259" key="4">
    <source>
        <dbReference type="PROSITE" id="PS51676"/>
    </source>
</evidence>
<name>A0A194S3D7_RHOGW</name>
<feature type="region of interest" description="Disordered" evidence="2">
    <location>
        <begin position="52"/>
        <end position="120"/>
    </location>
</feature>
<dbReference type="GO" id="GO:0003712">
    <property type="term" value="F:transcription coregulator activity"/>
    <property type="evidence" value="ECO:0007669"/>
    <property type="project" value="TreeGrafter"/>
</dbReference>
<dbReference type="GO" id="GO:0005634">
    <property type="term" value="C:nucleus"/>
    <property type="evidence" value="ECO:0007669"/>
    <property type="project" value="TreeGrafter"/>
</dbReference>
<dbReference type="InterPro" id="IPR002713">
    <property type="entry name" value="FF_domain"/>
</dbReference>
<evidence type="ECO:0008006" key="7">
    <source>
        <dbReference type="Google" id="ProtNLM"/>
    </source>
</evidence>
<keyword evidence="1" id="KW-0677">Repeat</keyword>
<dbReference type="GeneID" id="28977135"/>
<dbReference type="Pfam" id="PF00397">
    <property type="entry name" value="WW"/>
    <property type="match status" value="1"/>
</dbReference>
<dbReference type="PANTHER" id="PTHR15377">
    <property type="entry name" value="TRANSCRIPTION ELONGATION REGULATOR 1"/>
    <property type="match status" value="1"/>
</dbReference>
<dbReference type="AlphaFoldDB" id="A0A194S3D7"/>
<dbReference type="InterPro" id="IPR036517">
    <property type="entry name" value="FF_domain_sf"/>
</dbReference>
<feature type="region of interest" description="Disordered" evidence="2">
    <location>
        <begin position="153"/>
        <end position="321"/>
    </location>
</feature>
<evidence type="ECO:0000256" key="1">
    <source>
        <dbReference type="ARBA" id="ARBA00022737"/>
    </source>
</evidence>
<dbReference type="InterPro" id="IPR001202">
    <property type="entry name" value="WW_dom"/>
</dbReference>
<dbReference type="OrthoDB" id="410044at2759"/>
<feature type="domain" description="FF" evidence="4">
    <location>
        <begin position="461"/>
        <end position="519"/>
    </location>
</feature>
<feature type="region of interest" description="Disordered" evidence="2">
    <location>
        <begin position="475"/>
        <end position="505"/>
    </location>
</feature>
<dbReference type="SMART" id="SM00441">
    <property type="entry name" value="FF"/>
    <property type="match status" value="4"/>
</dbReference>
<keyword evidence="6" id="KW-1185">Reference proteome</keyword>
<sequence>MSSAPPPPPPGFPLAGAHTLPPVPPPWTEHKAPTGAPYWFNPITNVSTYVRPIAPSPPPGFPLAGAPPPPPPGFPVAAAPPPATALPPLHFGSTSGPSAPAKKEKKEKPKEKLPIEGSDWVRVTTNHGNVFYNNKETRESVWTVPDDIKEQVEALERKEREDKERVEREERDERDHAAAAASKKRKAEHDEPVAPVAAAGEAEEAGQDEPQGGRDEEDEHERGELELEIEGADDGAGASVPEMMAPPAASAVSSTSDEPPKKKKKKAKVVSSLEDLADEDWQRSIAAQMAEEAAEEEEGAQGEMGKVETEEPAAEEARAQAQRLEVNAVEAAAMFKVLLSEKDINAMAPFESELAKFVNDPRYHAVKSTRERRDLFDEFCKEKIRAQRAAKKAAAASGIKVDPLVGFRSLLSTAVTSTRSHFSDFKRAHQKDTRYRDFGKTEGDREKEFKKYLRDLGERKREAAERAEREFGEMLREDGEIRPGDKWTDVKKRHASDPRYSAVASSSLREQLFDKHLAALSSGGNRPSTSTSAPSAPALKEDKAARAAASLREREERVRADKARAERSANVARSNLGKDEAEREFAQLLIDAVRDHKAHFDDLVPSLSRDPRFDAQALYPSDKRRLFEQHQQKLHRSRVADVEALFAAHSPKLTTPFHDVLPAISSDPHVARLVGTDFDALENLYTASIARRTQRARDDFSQMLRESPILEHWGRMRKLEKRDKVALIGQEGTRNDESDDDEPDTRDMAEQIDLKAIHAVLKNDKRYLEFDHVPDDRARWVEEYTENLAAPKATVHQRD</sequence>
<feature type="domain" description="WW" evidence="3">
    <location>
        <begin position="21"/>
        <end position="54"/>
    </location>
</feature>
<feature type="compositionally biased region" description="Basic and acidic residues" evidence="2">
    <location>
        <begin position="475"/>
        <end position="490"/>
    </location>
</feature>
<protein>
    <recommendedName>
        <fullName evidence="7">WW domain-containing protein</fullName>
    </recommendedName>
</protein>
<evidence type="ECO:0000259" key="3">
    <source>
        <dbReference type="PROSITE" id="PS50020"/>
    </source>
</evidence>
<dbReference type="InterPro" id="IPR045148">
    <property type="entry name" value="TCRG1-like"/>
</dbReference>
<evidence type="ECO:0000313" key="6">
    <source>
        <dbReference type="Proteomes" id="UP000053890"/>
    </source>
</evidence>
<gene>
    <name evidence="5" type="ORF">RHOBADRAFT_53134</name>
</gene>
<proteinExistence type="predicted"/>
<dbReference type="InterPro" id="IPR036020">
    <property type="entry name" value="WW_dom_sf"/>
</dbReference>